<evidence type="ECO:0000313" key="1">
    <source>
        <dbReference type="EMBL" id="TVZ73192.1"/>
    </source>
</evidence>
<protein>
    <submittedName>
        <fullName evidence="1">Uncharacterized protein</fullName>
    </submittedName>
</protein>
<sequence>MVTEMLMTHAELVIQNALAFVAASRSARERDLERREKLLERIQLMRPPNRYLVKTRGGEQLKLDLDH</sequence>
<dbReference type="Proteomes" id="UP000319824">
    <property type="component" value="Unassembled WGS sequence"/>
</dbReference>
<gene>
    <name evidence="1" type="ORF">BCL32_1406</name>
</gene>
<reference evidence="1 2" key="1">
    <citation type="submission" date="2019-06" db="EMBL/GenBank/DDBJ databases">
        <title>Pac Bio to generate improved reference genome sequences for organisms with transposon mutant libraries (support for FEBA project).</title>
        <authorList>
            <person name="Blow M."/>
        </authorList>
    </citation>
    <scope>NUCLEOTIDE SEQUENCE [LARGE SCALE GENOMIC DNA]</scope>
    <source>
        <strain evidence="1 2">USDA 1844</strain>
    </source>
</reference>
<name>A0A559TF08_9HYPH</name>
<accession>A0A559TF08</accession>
<comment type="caution">
    <text evidence="1">The sequence shown here is derived from an EMBL/GenBank/DDBJ whole genome shotgun (WGS) entry which is preliminary data.</text>
</comment>
<evidence type="ECO:0000313" key="2">
    <source>
        <dbReference type="Proteomes" id="UP000319824"/>
    </source>
</evidence>
<organism evidence="1 2">
    <name type="scientific">Rhizobium mongolense USDA 1844</name>
    <dbReference type="NCBI Taxonomy" id="1079460"/>
    <lineage>
        <taxon>Bacteria</taxon>
        <taxon>Pseudomonadati</taxon>
        <taxon>Pseudomonadota</taxon>
        <taxon>Alphaproteobacteria</taxon>
        <taxon>Hyphomicrobiales</taxon>
        <taxon>Rhizobiaceae</taxon>
        <taxon>Rhizobium/Agrobacterium group</taxon>
        <taxon>Rhizobium</taxon>
    </lineage>
</organism>
<dbReference type="AlphaFoldDB" id="A0A559TF08"/>
<dbReference type="EMBL" id="VISO01000002">
    <property type="protein sequence ID" value="TVZ73192.1"/>
    <property type="molecule type" value="Genomic_DNA"/>
</dbReference>
<proteinExistence type="predicted"/>